<accession>B0TE25</accession>
<dbReference type="eggNOG" id="COG3039">
    <property type="taxonomic scope" value="Bacteria"/>
</dbReference>
<dbReference type="STRING" id="498761.HM1_1650"/>
<gene>
    <name evidence="1" type="ORF">HM1_1650</name>
</gene>
<dbReference type="HOGENOM" id="CLU_3099554_0_0_9"/>
<evidence type="ECO:0000313" key="2">
    <source>
        <dbReference type="Proteomes" id="UP000008550"/>
    </source>
</evidence>
<proteinExistence type="predicted"/>
<sequence>MFRFDVDPQVSFYDFAALWDQLVPADSVFRLFRELAPPINTTGGFYRSLLP</sequence>
<reference evidence="1 2" key="1">
    <citation type="journal article" date="2008" name="J. Bacteriol.">
        <title>The genome of Heliobacterium modesticaldum, a phototrophic representative of the Firmicutes containing the simplest photosynthetic apparatus.</title>
        <authorList>
            <person name="Sattley W.M."/>
            <person name="Madigan M.T."/>
            <person name="Swingley W.D."/>
            <person name="Cheung P.C."/>
            <person name="Clocksin K.M."/>
            <person name="Conrad A.L."/>
            <person name="Dejesa L.C."/>
            <person name="Honchak B.M."/>
            <person name="Jung D.O."/>
            <person name="Karbach L.E."/>
            <person name="Kurdoglu A."/>
            <person name="Lahiri S."/>
            <person name="Mastrian S.D."/>
            <person name="Page L.E."/>
            <person name="Taylor H.L."/>
            <person name="Wang Z.T."/>
            <person name="Raymond J."/>
            <person name="Chen M."/>
            <person name="Blankenship R.E."/>
            <person name="Touchman J.W."/>
        </authorList>
    </citation>
    <scope>NUCLEOTIDE SEQUENCE [LARGE SCALE GENOMIC DNA]</scope>
    <source>
        <strain evidence="2">ATCC 51547 / Ice1</strain>
    </source>
</reference>
<dbReference type="KEGG" id="hmo:HM1_1650"/>
<protein>
    <submittedName>
        <fullName evidence="1">Uncharacterized protein</fullName>
    </submittedName>
</protein>
<dbReference type="Proteomes" id="UP000008550">
    <property type="component" value="Chromosome"/>
</dbReference>
<keyword evidence="2" id="KW-1185">Reference proteome</keyword>
<name>B0TE25_HELMI</name>
<dbReference type="EMBL" id="CP000930">
    <property type="protein sequence ID" value="ABZ84220.1"/>
    <property type="molecule type" value="Genomic_DNA"/>
</dbReference>
<organism evidence="1 2">
    <name type="scientific">Heliobacterium modesticaldum (strain ATCC 51547 / Ice1)</name>
    <dbReference type="NCBI Taxonomy" id="498761"/>
    <lineage>
        <taxon>Bacteria</taxon>
        <taxon>Bacillati</taxon>
        <taxon>Bacillota</taxon>
        <taxon>Clostridia</taxon>
        <taxon>Eubacteriales</taxon>
        <taxon>Heliobacteriaceae</taxon>
        <taxon>Heliomicrobium</taxon>
    </lineage>
</organism>
<evidence type="ECO:0000313" key="1">
    <source>
        <dbReference type="EMBL" id="ABZ84220.1"/>
    </source>
</evidence>
<dbReference type="AlphaFoldDB" id="B0TE25"/>